<name>A0A158EIH5_9BURK</name>
<organism evidence="1 2">
    <name type="scientific">Caballeronia calidae</name>
    <dbReference type="NCBI Taxonomy" id="1777139"/>
    <lineage>
        <taxon>Bacteria</taxon>
        <taxon>Pseudomonadati</taxon>
        <taxon>Pseudomonadota</taxon>
        <taxon>Betaproteobacteria</taxon>
        <taxon>Burkholderiales</taxon>
        <taxon>Burkholderiaceae</taxon>
        <taxon>Caballeronia</taxon>
    </lineage>
</organism>
<accession>A0A158EIH5</accession>
<sequence length="78" mass="8686">MMLRIYDGLDVVADGAGFLATAGHGARIRVGKRQLSVRFFLQLLFDLLALTHPLSQQRDFIMQAHGLQIETYRAGPVC</sequence>
<dbReference type="AlphaFoldDB" id="A0A158EIH5"/>
<evidence type="ECO:0000313" key="1">
    <source>
        <dbReference type="EMBL" id="SAL06638.1"/>
    </source>
</evidence>
<dbReference type="Proteomes" id="UP000071859">
    <property type="component" value="Unassembled WGS sequence"/>
</dbReference>
<gene>
    <name evidence="1" type="ORF">AWB78_08165</name>
</gene>
<protein>
    <submittedName>
        <fullName evidence="1">Uncharacterized protein</fullName>
    </submittedName>
</protein>
<reference evidence="1" key="1">
    <citation type="submission" date="2016-01" db="EMBL/GenBank/DDBJ databases">
        <authorList>
            <person name="Peeters C."/>
        </authorList>
    </citation>
    <scope>NUCLEOTIDE SEQUENCE</scope>
    <source>
        <strain evidence="1">LMG 29321</strain>
    </source>
</reference>
<keyword evidence="2" id="KW-1185">Reference proteome</keyword>
<comment type="caution">
    <text evidence="1">The sequence shown here is derived from an EMBL/GenBank/DDBJ whole genome shotgun (WGS) entry which is preliminary data.</text>
</comment>
<proteinExistence type="predicted"/>
<dbReference type="EMBL" id="FCOX02000125">
    <property type="protein sequence ID" value="SAL06638.1"/>
    <property type="molecule type" value="Genomic_DNA"/>
</dbReference>
<evidence type="ECO:0000313" key="2">
    <source>
        <dbReference type="Proteomes" id="UP000071859"/>
    </source>
</evidence>